<feature type="compositionally biased region" description="Low complexity" evidence="11">
    <location>
        <begin position="30"/>
        <end position="44"/>
    </location>
</feature>
<evidence type="ECO:0000256" key="8">
    <source>
        <dbReference type="ARBA" id="ARBA00022942"/>
    </source>
</evidence>
<comment type="function">
    <text evidence="10">Plays an important role in control of proteasome function. Inhibits the hydrolysis of protein and peptide substrates by the 20S proteasome. Also inhibits the activation of the proteasome by the proteasome regulatory proteins PA700 and PA28.</text>
</comment>
<protein>
    <recommendedName>
        <fullName evidence="16">Proteasome inhibitor PI31 subunit</fullName>
    </recommendedName>
</protein>
<reference evidence="14 15" key="1">
    <citation type="submission" date="2023-09" db="EMBL/GenBank/DDBJ databases">
        <title>Pangenome analysis of Batrachochytrium dendrobatidis and related Chytrids.</title>
        <authorList>
            <person name="Yacoub M.N."/>
            <person name="Stajich J.E."/>
            <person name="James T.Y."/>
        </authorList>
    </citation>
    <scope>NUCLEOTIDE SEQUENCE [LARGE SCALE GENOMIC DNA]</scope>
    <source>
        <strain evidence="14 15">JEL0888</strain>
    </source>
</reference>
<proteinExistence type="inferred from homology"/>
<dbReference type="PANTHER" id="PTHR13266">
    <property type="entry name" value="PROTEASOME INHIBITOR"/>
    <property type="match status" value="1"/>
</dbReference>
<feature type="domain" description="PI31 proteasome regulator N-terminal" evidence="13">
    <location>
        <begin position="51"/>
        <end position="209"/>
    </location>
</feature>
<keyword evidence="6" id="KW-0597">Phosphoprotein</keyword>
<feature type="region of interest" description="Disordered" evidence="11">
    <location>
        <begin position="360"/>
        <end position="389"/>
    </location>
</feature>
<dbReference type="Pfam" id="PF11566">
    <property type="entry name" value="PI31_Prot_N"/>
    <property type="match status" value="1"/>
</dbReference>
<keyword evidence="4" id="KW-0488">Methylation</keyword>
<keyword evidence="9" id="KW-0007">Acetylation</keyword>
<evidence type="ECO:0000256" key="10">
    <source>
        <dbReference type="ARBA" id="ARBA00024805"/>
    </source>
</evidence>
<evidence type="ECO:0000259" key="12">
    <source>
        <dbReference type="Pfam" id="PF08577"/>
    </source>
</evidence>
<keyword evidence="15" id="KW-1185">Reference proteome</keyword>
<feature type="region of interest" description="Disordered" evidence="11">
    <location>
        <begin position="209"/>
        <end position="251"/>
    </location>
</feature>
<keyword evidence="7" id="KW-0256">Endoplasmic reticulum</keyword>
<dbReference type="InterPro" id="IPR045128">
    <property type="entry name" value="PI31-like"/>
</dbReference>
<feature type="region of interest" description="Disordered" evidence="11">
    <location>
        <begin position="30"/>
        <end position="49"/>
    </location>
</feature>
<evidence type="ECO:0000313" key="15">
    <source>
        <dbReference type="Proteomes" id="UP001527925"/>
    </source>
</evidence>
<comment type="caution">
    <text evidence="14">The sequence shown here is derived from an EMBL/GenBank/DDBJ whole genome shotgun (WGS) entry which is preliminary data.</text>
</comment>
<evidence type="ECO:0000256" key="9">
    <source>
        <dbReference type="ARBA" id="ARBA00022990"/>
    </source>
</evidence>
<accession>A0ABR4NDU4</accession>
<comment type="subcellular location">
    <subcellularLocation>
        <location evidence="2">Cytoplasm</location>
    </subcellularLocation>
    <subcellularLocation>
        <location evidence="1">Endoplasmic reticulum</location>
    </subcellularLocation>
</comment>
<gene>
    <name evidence="14" type="ORF">HK105_202912</name>
</gene>
<dbReference type="InterPro" id="IPR021625">
    <property type="entry name" value="PI31_Prot_N"/>
</dbReference>
<evidence type="ECO:0000256" key="11">
    <source>
        <dbReference type="SAM" id="MobiDB-lite"/>
    </source>
</evidence>
<evidence type="ECO:0000256" key="6">
    <source>
        <dbReference type="ARBA" id="ARBA00022553"/>
    </source>
</evidence>
<evidence type="ECO:0000259" key="13">
    <source>
        <dbReference type="Pfam" id="PF11566"/>
    </source>
</evidence>
<evidence type="ECO:0000256" key="2">
    <source>
        <dbReference type="ARBA" id="ARBA00004496"/>
    </source>
</evidence>
<dbReference type="InterPro" id="IPR013886">
    <property type="entry name" value="PI31_Prot_C"/>
</dbReference>
<organism evidence="14 15">
    <name type="scientific">Polyrhizophydium stewartii</name>
    <dbReference type="NCBI Taxonomy" id="2732419"/>
    <lineage>
        <taxon>Eukaryota</taxon>
        <taxon>Fungi</taxon>
        <taxon>Fungi incertae sedis</taxon>
        <taxon>Chytridiomycota</taxon>
        <taxon>Chytridiomycota incertae sedis</taxon>
        <taxon>Chytridiomycetes</taxon>
        <taxon>Rhizophydiales</taxon>
        <taxon>Rhizophydiales incertae sedis</taxon>
        <taxon>Polyrhizophydium</taxon>
    </lineage>
</organism>
<evidence type="ECO:0008006" key="16">
    <source>
        <dbReference type="Google" id="ProtNLM"/>
    </source>
</evidence>
<evidence type="ECO:0000256" key="7">
    <source>
        <dbReference type="ARBA" id="ARBA00022824"/>
    </source>
</evidence>
<comment type="similarity">
    <text evidence="3">Belongs to the proteasome inhibitor PI31 family.</text>
</comment>
<dbReference type="Gene3D" id="3.40.1000.30">
    <property type="match status" value="1"/>
</dbReference>
<sequence>MADSDHTANPLAPDAVLAGALRALGHASPLDSAPEAAASSSAAAPQPPTAVRSGADLLVAVFHAALVAVGFRFVGTGDDAASGTAASVDQPERLPPHWNATGDTFSQRYRHPQSSFTFLVKSVKLASKLIVHGMGVEDGSVHDMTVQIDSVIAPAAQRWIAAQAAAAQPHSEQELPPLATAFVSTERLEEALYQFKVKIIQGLIPGLNKPGYEESRSQPSQQPSQQPSPPGGQPIREPRFGGGGGVVDPRFGGPRLPAFGGIGNPDLDPLAAAPGIILPRGSLRPDLGDFGAMGGGMMVGPDHPIFGIGGPAGPAGGMPGAGPVRFPPGAVPPGARFDPVGPFGGPARGGRGGFGGMRGPGGIGGPPRFMSGDPDNDDLPPPGYNDMFM</sequence>
<evidence type="ECO:0000313" key="14">
    <source>
        <dbReference type="EMBL" id="KAL2917626.1"/>
    </source>
</evidence>
<evidence type="ECO:0000256" key="5">
    <source>
        <dbReference type="ARBA" id="ARBA00022490"/>
    </source>
</evidence>
<keyword evidence="5" id="KW-0963">Cytoplasm</keyword>
<dbReference type="Proteomes" id="UP001527925">
    <property type="component" value="Unassembled WGS sequence"/>
</dbReference>
<dbReference type="Pfam" id="PF08577">
    <property type="entry name" value="PI31_Prot_C"/>
    <property type="match status" value="1"/>
</dbReference>
<feature type="domain" description="PI31 proteasome regulator C-terminal" evidence="12">
    <location>
        <begin position="262"/>
        <end position="342"/>
    </location>
</feature>
<evidence type="ECO:0000256" key="4">
    <source>
        <dbReference type="ARBA" id="ARBA00022481"/>
    </source>
</evidence>
<evidence type="ECO:0000256" key="3">
    <source>
        <dbReference type="ARBA" id="ARBA00006405"/>
    </source>
</evidence>
<keyword evidence="8" id="KW-0647">Proteasome</keyword>
<name>A0ABR4NDU4_9FUNG</name>
<dbReference type="EMBL" id="JADGIZ020000010">
    <property type="protein sequence ID" value="KAL2917626.1"/>
    <property type="molecule type" value="Genomic_DNA"/>
</dbReference>
<evidence type="ECO:0000256" key="1">
    <source>
        <dbReference type="ARBA" id="ARBA00004240"/>
    </source>
</evidence>
<dbReference type="PANTHER" id="PTHR13266:SF1">
    <property type="entry name" value="PROTEASOME INHIBITOR PI31 SUBUNIT"/>
    <property type="match status" value="1"/>
</dbReference>